<evidence type="ECO:0008006" key="4">
    <source>
        <dbReference type="Google" id="ProtNLM"/>
    </source>
</evidence>
<dbReference type="AlphaFoldDB" id="A0A4Q2KG31"/>
<evidence type="ECO:0000256" key="1">
    <source>
        <dbReference type="SAM" id="Phobius"/>
    </source>
</evidence>
<keyword evidence="1" id="KW-0472">Membrane</keyword>
<dbReference type="Proteomes" id="UP000291269">
    <property type="component" value="Unassembled WGS sequence"/>
</dbReference>
<keyword evidence="1" id="KW-1133">Transmembrane helix</keyword>
<sequence>MKKIESELYTMFAAQPVEKTLPPALIEAAEKNAKKRKRHWRALAASAVSFVLVLVVSLYAGLVVFAPANNKGEEQGPQYERVGYDASLSYGLAPAEWEYALKSSDRGLLFSLAEAPIPDFLFEAAMEGGEVWYFYRGNELVLSRWQTGTVFAAVSSVPVTGGGEFLTGEKIWLAGVEVIENDGKFYFSHLSYDWYFDGEGLQGELENFLKEGNV</sequence>
<dbReference type="RefSeq" id="WP_129225590.1">
    <property type="nucleotide sequence ID" value="NZ_SDOZ01000002.1"/>
</dbReference>
<accession>A0A4Q2KG31</accession>
<name>A0A4Q2KG31_9FIRM</name>
<evidence type="ECO:0000313" key="2">
    <source>
        <dbReference type="EMBL" id="RXZ62163.1"/>
    </source>
</evidence>
<reference evidence="2 3" key="1">
    <citation type="journal article" date="2019" name="Gut">
        <title>Antibiotics-induced monodominance of a novel gut bacterial order.</title>
        <authorList>
            <person name="Hildebrand F."/>
            <person name="Moitinho-Silva L."/>
            <person name="Blasche S."/>
            <person name="Jahn M.T."/>
            <person name="Gossmann T.I."/>
            <person name="Heuerta-Cepas J."/>
            <person name="Hercog R."/>
            <person name="Luetge M."/>
            <person name="Bahram M."/>
            <person name="Pryszlak A."/>
            <person name="Alves R.J."/>
            <person name="Waszak S.M."/>
            <person name="Zhu A."/>
            <person name="Ye L."/>
            <person name="Costea P.I."/>
            <person name="Aalvink S."/>
            <person name="Belzer C."/>
            <person name="Forslund S.K."/>
            <person name="Sunagawa S."/>
            <person name="Hentschel U."/>
            <person name="Merten C."/>
            <person name="Patil K.R."/>
            <person name="Benes V."/>
            <person name="Bork P."/>
        </authorList>
    </citation>
    <scope>NUCLEOTIDE SEQUENCE [LARGE SCALE GENOMIC DNA]</scope>
    <source>
        <strain evidence="2 3">HDS1380</strain>
    </source>
</reference>
<comment type="caution">
    <text evidence="2">The sequence shown here is derived from an EMBL/GenBank/DDBJ whole genome shotgun (WGS) entry which is preliminary data.</text>
</comment>
<feature type="transmembrane region" description="Helical" evidence="1">
    <location>
        <begin position="42"/>
        <end position="65"/>
    </location>
</feature>
<evidence type="ECO:0000313" key="3">
    <source>
        <dbReference type="Proteomes" id="UP000291269"/>
    </source>
</evidence>
<keyword evidence="3" id="KW-1185">Reference proteome</keyword>
<protein>
    <recommendedName>
        <fullName evidence="4">DUF4367 domain-containing protein</fullName>
    </recommendedName>
</protein>
<dbReference type="EMBL" id="SDOZ01000002">
    <property type="protein sequence ID" value="RXZ62163.1"/>
    <property type="molecule type" value="Genomic_DNA"/>
</dbReference>
<gene>
    <name evidence="2" type="ORF">ESZ91_07155</name>
</gene>
<proteinExistence type="predicted"/>
<organism evidence="2 3">
    <name type="scientific">Candidatus Borkfalkia ceftriaxoniphila</name>
    <dbReference type="NCBI Taxonomy" id="2508949"/>
    <lineage>
        <taxon>Bacteria</taxon>
        <taxon>Bacillati</taxon>
        <taxon>Bacillota</taxon>
        <taxon>Clostridia</taxon>
        <taxon>Christensenellales</taxon>
        <taxon>Christensenellaceae</taxon>
        <taxon>Candidatus Borkfalkia</taxon>
    </lineage>
</organism>
<keyword evidence="1" id="KW-0812">Transmembrane</keyword>